<feature type="region of interest" description="Disordered" evidence="4">
    <location>
        <begin position="1402"/>
        <end position="1437"/>
    </location>
</feature>
<evidence type="ECO:0000256" key="4">
    <source>
        <dbReference type="SAM" id="MobiDB-lite"/>
    </source>
</evidence>
<gene>
    <name evidence="7" type="ORF">EDB92DRAFT_2117715</name>
</gene>
<feature type="repeat" description="ANK" evidence="3">
    <location>
        <begin position="1101"/>
        <end position="1132"/>
    </location>
</feature>
<accession>A0AAD4L9H3</accession>
<dbReference type="Gene3D" id="1.25.40.20">
    <property type="entry name" value="Ankyrin repeat-containing domain"/>
    <property type="match status" value="6"/>
</dbReference>
<feature type="compositionally biased region" description="Polar residues" evidence="4">
    <location>
        <begin position="1423"/>
        <end position="1437"/>
    </location>
</feature>
<sequence length="1437" mass="159643">MSSVMSTISGDPPAISTTTDTSTFKVIFDNALKEYENKTGTNLTTHPLADKLQTCDSPDAVLNVLQEHVRAYEESRNGDQRLTKILDPTIHILYLLSAALGEGVGLAFGPAKFIFAGFSVLLATAKASKAGHNALVDLFESVGSFLKRLEIYSKIPPTTEINEVTGKIIVEILSILALSTKEMERGRTSCSGGTDIEDALRRLDKLTHEEARMIMAQVWKLAHDLMSATNEQNRDQSREKHRGWLSPPNPSVNHNVACKAHQGGTTAWLLPNDSFKEWQKSGSLLWDPWKAYVFFRDFVAVLTTFLERPAGSGKSIVCSTIIEDTKRMCDEKTALIAYYYFDFRDTPKQDARGLLCSLLIQLCDQSNRLCDTLSYLYSKHHRGSHQPSESALVGCLKDMLKQLGQAPLYIILDALDECPHGVGTPSARESVLHLVKELVNLRYPNVYICVTSRPESDIRAALDPLAPHRISIHEEDGQKEDIANYISSFVHSDIAMQRWRAEDKELVISTLSKKTDGMFRWVYCQLDALRRCLPANIQHALNRLPETLDGTYERTLSDIPEEKWEHAHRLFQFLIASNRPLRVEELAEVLALEFDAEGNANFETGWRLEEAEEAVLSTCSTLIMVVDNDDYNYDYDIHTGSRVVQFSHFSVQEFLMSSRLTGSRPNVSRYHVLLGPSHVILAQACLSNLLRLDDSTDEESILKSPLAIYAANHWHVHTLRENMNARIQEDIRRLFDLGKPHYAAWTWIHDASYGASRQQMNIWVRPSQPTAPPLFYAATFGLRDLVVDLVATRPQDINATHIYGGSPLLSAVLSGHMEIAKLLIEHGAHASIGDANRPMRRTPLGEISAKGYLELVKVLLEHGAQTEDRWTEASSEALAAALGNGQFDLANFLLDHDVNINAQGHQGETPLHQLTRETGAHLKGVQWLLEHGADVNALDDSDQTPLMVASQSRMYLSKPRADAMVQDEGWRSSITKDMLEIIRLLLSHGADTRAKDNSGMTPLHWAAEFGESTEVMKLLIGHGADVNAKTDDLLTPLHLASQIESLEIVRFLVEHGADISAVTKWHGTVLHVASASRNLEVIRFFVEHGADVNAKTKALWTPLHTALETMEDNNEVVRFLVECGADVNAKTHLQGWTLSKLSGTDAEDLTTPLHIASSQKNHDILRFLVERGADTNAETEERETPLHSASRHRQGAVDNVRFLVERGANIGAETMERETPLHLASECGNIETMRFFIDRGVDVNAKAGHLQTPLHMASGRGNLGAVELLIEHGADINVQTKWRGSPLHIATKYGNIQLVRFLVGRGADVNSRNDDLQTPLHLVSECPDYSTPNMAIARSGNFGEELIRAKRKIIHLLITHGANIAARDSQSQTPFGLVLASGCYETAQFLLEHWYLTTRGDSSNDGISEPPSLFGDVTPHPSTPGSSLITRSSETTD</sequence>
<proteinExistence type="predicted"/>
<dbReference type="InterPro" id="IPR027417">
    <property type="entry name" value="P-loop_NTPase"/>
</dbReference>
<evidence type="ECO:0000256" key="2">
    <source>
        <dbReference type="ARBA" id="ARBA00023043"/>
    </source>
</evidence>
<feature type="repeat" description="ANK" evidence="3">
    <location>
        <begin position="1181"/>
        <end position="1215"/>
    </location>
</feature>
<dbReference type="PRINTS" id="PR01415">
    <property type="entry name" value="ANKYRIN"/>
</dbReference>
<dbReference type="EMBL" id="JAKELL010000097">
    <property type="protein sequence ID" value="KAH8982693.1"/>
    <property type="molecule type" value="Genomic_DNA"/>
</dbReference>
<dbReference type="PROSITE" id="PS50297">
    <property type="entry name" value="ANK_REP_REGION"/>
    <property type="match status" value="11"/>
</dbReference>
<reference evidence="7" key="1">
    <citation type="submission" date="2022-01" db="EMBL/GenBank/DDBJ databases">
        <title>Comparative genomics reveals a dynamic genome evolution in the ectomycorrhizal milk-cap (Lactarius) mushrooms.</title>
        <authorList>
            <consortium name="DOE Joint Genome Institute"/>
            <person name="Lebreton A."/>
            <person name="Tang N."/>
            <person name="Kuo A."/>
            <person name="LaButti K."/>
            <person name="Drula E."/>
            <person name="Barry K."/>
            <person name="Clum A."/>
            <person name="Lipzen A."/>
            <person name="Mousain D."/>
            <person name="Ng V."/>
            <person name="Wang R."/>
            <person name="Wang X."/>
            <person name="Dai Y."/>
            <person name="Henrissat B."/>
            <person name="Grigoriev I.V."/>
            <person name="Guerin-Laguette A."/>
            <person name="Yu F."/>
            <person name="Martin F.M."/>
        </authorList>
    </citation>
    <scope>NUCLEOTIDE SEQUENCE</scope>
    <source>
        <strain evidence="7">QP</strain>
    </source>
</reference>
<evidence type="ECO:0000313" key="7">
    <source>
        <dbReference type="EMBL" id="KAH8982693.1"/>
    </source>
</evidence>
<evidence type="ECO:0000313" key="8">
    <source>
        <dbReference type="Proteomes" id="UP001201163"/>
    </source>
</evidence>
<keyword evidence="1" id="KW-0677">Repeat</keyword>
<feature type="repeat" description="ANK" evidence="3">
    <location>
        <begin position="1249"/>
        <end position="1281"/>
    </location>
</feature>
<evidence type="ECO:0000256" key="1">
    <source>
        <dbReference type="ARBA" id="ARBA00022737"/>
    </source>
</evidence>
<protein>
    <submittedName>
        <fullName evidence="7">Ankyrin repeat-containing domain protein</fullName>
    </submittedName>
</protein>
<organism evidence="7 8">
    <name type="scientific">Lactarius akahatsu</name>
    <dbReference type="NCBI Taxonomy" id="416441"/>
    <lineage>
        <taxon>Eukaryota</taxon>
        <taxon>Fungi</taxon>
        <taxon>Dikarya</taxon>
        <taxon>Basidiomycota</taxon>
        <taxon>Agaricomycotina</taxon>
        <taxon>Agaricomycetes</taxon>
        <taxon>Russulales</taxon>
        <taxon>Russulaceae</taxon>
        <taxon>Lactarius</taxon>
    </lineage>
</organism>
<dbReference type="SMART" id="SM00248">
    <property type="entry name" value="ANK"/>
    <property type="match status" value="16"/>
</dbReference>
<feature type="repeat" description="ANK" evidence="3">
    <location>
        <begin position="1032"/>
        <end position="1064"/>
    </location>
</feature>
<keyword evidence="8" id="KW-1185">Reference proteome</keyword>
<dbReference type="SUPFAM" id="SSF52540">
    <property type="entry name" value="P-loop containing nucleoside triphosphate hydrolases"/>
    <property type="match status" value="1"/>
</dbReference>
<keyword evidence="2 3" id="KW-0040">ANK repeat</keyword>
<feature type="repeat" description="ANK" evidence="3">
    <location>
        <begin position="1285"/>
        <end position="1314"/>
    </location>
</feature>
<dbReference type="Gene3D" id="3.40.50.300">
    <property type="entry name" value="P-loop containing nucleotide triphosphate hydrolases"/>
    <property type="match status" value="1"/>
</dbReference>
<feature type="repeat" description="ANK" evidence="3">
    <location>
        <begin position="803"/>
        <end position="835"/>
    </location>
</feature>
<dbReference type="PANTHER" id="PTHR24134">
    <property type="entry name" value="ANKYRIN REPEAT-CONTAINING PROTEIN DDB_G0279043"/>
    <property type="match status" value="1"/>
</dbReference>
<dbReference type="InterPro" id="IPR056884">
    <property type="entry name" value="NPHP3-like_N"/>
</dbReference>
<feature type="repeat" description="ANK" evidence="3">
    <location>
        <begin position="1216"/>
        <end position="1248"/>
    </location>
</feature>
<name>A0AAD4L9H3_9AGAM</name>
<dbReference type="InterPro" id="IPR031350">
    <property type="entry name" value="Goodbye_dom"/>
</dbReference>
<feature type="repeat" description="ANK" evidence="3">
    <location>
        <begin position="1148"/>
        <end position="1180"/>
    </location>
</feature>
<dbReference type="Pfam" id="PF24883">
    <property type="entry name" value="NPHP3_N"/>
    <property type="match status" value="1"/>
</dbReference>
<feature type="repeat" description="ANK" evidence="3">
    <location>
        <begin position="1068"/>
        <end position="1097"/>
    </location>
</feature>
<dbReference type="SUPFAM" id="SSF48403">
    <property type="entry name" value="Ankyrin repeat"/>
    <property type="match status" value="2"/>
</dbReference>
<evidence type="ECO:0000259" key="6">
    <source>
        <dbReference type="Pfam" id="PF24883"/>
    </source>
</evidence>
<feature type="domain" description="Nephrocystin 3-like N-terminal" evidence="6">
    <location>
        <begin position="306"/>
        <end position="453"/>
    </location>
</feature>
<dbReference type="InterPro" id="IPR002110">
    <property type="entry name" value="Ankyrin_rpt"/>
</dbReference>
<comment type="caution">
    <text evidence="7">The sequence shown here is derived from an EMBL/GenBank/DDBJ whole genome shotgun (WGS) entry which is preliminary data.</text>
</comment>
<feature type="domain" description="Fungal STAND N-terminal Goodbye" evidence="5">
    <location>
        <begin position="28"/>
        <end position="152"/>
    </location>
</feature>
<dbReference type="PANTHER" id="PTHR24134:SF9">
    <property type="entry name" value="ANKYRIN REPEAT AND SOCS BOX PROTEIN 8"/>
    <property type="match status" value="1"/>
</dbReference>
<dbReference type="PROSITE" id="PS50088">
    <property type="entry name" value="ANK_REPEAT"/>
    <property type="match status" value="11"/>
</dbReference>
<dbReference type="Pfam" id="PF17109">
    <property type="entry name" value="Goodbye"/>
    <property type="match status" value="1"/>
</dbReference>
<evidence type="ECO:0000259" key="5">
    <source>
        <dbReference type="Pfam" id="PF17109"/>
    </source>
</evidence>
<evidence type="ECO:0000256" key="3">
    <source>
        <dbReference type="PROSITE-ProRule" id="PRU00023"/>
    </source>
</evidence>
<feature type="repeat" description="ANK" evidence="3">
    <location>
        <begin position="906"/>
        <end position="940"/>
    </location>
</feature>
<feature type="repeat" description="ANK" evidence="3">
    <location>
        <begin position="998"/>
        <end position="1031"/>
    </location>
</feature>
<dbReference type="InterPro" id="IPR036770">
    <property type="entry name" value="Ankyrin_rpt-contain_sf"/>
</dbReference>
<dbReference type="Pfam" id="PF12796">
    <property type="entry name" value="Ank_2"/>
    <property type="match status" value="7"/>
</dbReference>
<dbReference type="Proteomes" id="UP001201163">
    <property type="component" value="Unassembled WGS sequence"/>
</dbReference>